<evidence type="ECO:0000313" key="2">
    <source>
        <dbReference type="Proteomes" id="UP001493487"/>
    </source>
</evidence>
<gene>
    <name evidence="1" type="ORF">QJS35_13480</name>
</gene>
<evidence type="ECO:0008006" key="3">
    <source>
        <dbReference type="Google" id="ProtNLM"/>
    </source>
</evidence>
<sequence length="155" mass="17640">MIKNGICEQATLNVDFALLVKAKRKTHALEMADFQLNDKNINLDRVRLVNEQGIIATLEVERVESIDWIDVELSDYSNLFKVIGNIRVVLRIDRDAEQHKENLWRTAFQIPRSALQDKTTWVIPTSNEPVFTQVMSQSLELSVESGESMALIKAG</sequence>
<organism evidence="1 2">
    <name type="scientific">Cohnella silvisoli</name>
    <dbReference type="NCBI Taxonomy" id="2873699"/>
    <lineage>
        <taxon>Bacteria</taxon>
        <taxon>Bacillati</taxon>
        <taxon>Bacillota</taxon>
        <taxon>Bacilli</taxon>
        <taxon>Bacillales</taxon>
        <taxon>Paenibacillaceae</taxon>
        <taxon>Cohnella</taxon>
    </lineage>
</organism>
<protein>
    <recommendedName>
        <fullName evidence="3">SLAP domain-containing protein</fullName>
    </recommendedName>
</protein>
<dbReference type="Proteomes" id="UP001493487">
    <property type="component" value="Unassembled WGS sequence"/>
</dbReference>
<evidence type="ECO:0000313" key="1">
    <source>
        <dbReference type="EMBL" id="MEQ4483403.1"/>
    </source>
</evidence>
<dbReference type="RefSeq" id="WP_232185862.1">
    <property type="nucleotide sequence ID" value="NZ_JAIOAP010000006.1"/>
</dbReference>
<keyword evidence="2" id="KW-1185">Reference proteome</keyword>
<reference evidence="1 2" key="1">
    <citation type="journal article" date="2023" name="Genome Announc.">
        <title>Pan-Genome Analyses of the Genus Cohnella and Proposal of the Novel Species Cohnella silvisoli sp. nov., Isolated from Forest Soil.</title>
        <authorList>
            <person name="Wang C."/>
            <person name="Mao L."/>
            <person name="Bao G."/>
            <person name="Zhu H."/>
        </authorList>
    </citation>
    <scope>NUCLEOTIDE SEQUENCE [LARGE SCALE GENOMIC DNA]</scope>
    <source>
        <strain evidence="1 2">NL03-T5-1</strain>
    </source>
</reference>
<comment type="caution">
    <text evidence="1">The sequence shown here is derived from an EMBL/GenBank/DDBJ whole genome shotgun (WGS) entry which is preliminary data.</text>
</comment>
<dbReference type="EMBL" id="JASKHM010000007">
    <property type="protein sequence ID" value="MEQ4483403.1"/>
    <property type="molecule type" value="Genomic_DNA"/>
</dbReference>
<name>A0ABV1KTI1_9BACL</name>
<accession>A0ABV1KTI1</accession>
<proteinExistence type="predicted"/>